<feature type="repeat" description="TPR" evidence="3">
    <location>
        <begin position="52"/>
        <end position="85"/>
    </location>
</feature>
<dbReference type="Proteomes" id="UP000673691">
    <property type="component" value="Unassembled WGS sequence"/>
</dbReference>
<dbReference type="Pfam" id="PF00515">
    <property type="entry name" value="TPR_1"/>
    <property type="match status" value="1"/>
</dbReference>
<sequence length="151" mass="15531">MCCIRIGARAIALSSKGLGKGACAGHVFISSPAVSVGLAGRVRSTYFTAGVPQGYSRKGAALFGEGDYAKAVEAYTEGLQIEPENAQLRKGLEDAKSAAASAGGGFPSALSNMFGPDLLQKVAANPKIAKYLAQPDYVAMLQMLQSNPGSM</sequence>
<evidence type="ECO:0000313" key="6">
    <source>
        <dbReference type="Proteomes" id="UP000673691"/>
    </source>
</evidence>
<dbReference type="PANTHER" id="PTHR22904:SF523">
    <property type="entry name" value="STRESS-INDUCED-PHOSPHOPROTEIN 1"/>
    <property type="match status" value="1"/>
</dbReference>
<feature type="domain" description="STI1/HOP DP" evidence="4">
    <location>
        <begin position="116"/>
        <end position="151"/>
    </location>
</feature>
<evidence type="ECO:0000256" key="3">
    <source>
        <dbReference type="PROSITE-ProRule" id="PRU00339"/>
    </source>
</evidence>
<dbReference type="InterPro" id="IPR019734">
    <property type="entry name" value="TPR_rpt"/>
</dbReference>
<gene>
    <name evidence="5" type="ORF">BJ554DRAFT_7413</name>
</gene>
<dbReference type="GO" id="GO:0051879">
    <property type="term" value="F:Hsp90 protein binding"/>
    <property type="evidence" value="ECO:0007669"/>
    <property type="project" value="TreeGrafter"/>
</dbReference>
<dbReference type="InterPro" id="IPR041243">
    <property type="entry name" value="STI1/HOP_DP"/>
</dbReference>
<evidence type="ECO:0000259" key="4">
    <source>
        <dbReference type="Pfam" id="PF17830"/>
    </source>
</evidence>
<comment type="caution">
    <text evidence="5">The sequence shown here is derived from an EMBL/GenBank/DDBJ whole genome shotgun (WGS) entry which is preliminary data.</text>
</comment>
<dbReference type="Pfam" id="PF17830">
    <property type="entry name" value="STI1-HOP_DP"/>
    <property type="match status" value="1"/>
</dbReference>
<dbReference type="EMBL" id="JAEFCI010005081">
    <property type="protein sequence ID" value="KAG5460529.1"/>
    <property type="molecule type" value="Genomic_DNA"/>
</dbReference>
<dbReference type="AlphaFoldDB" id="A0A8H7ZW40"/>
<dbReference type="OrthoDB" id="2423701at2759"/>
<organism evidence="5 6">
    <name type="scientific">Olpidium bornovanus</name>
    <dbReference type="NCBI Taxonomy" id="278681"/>
    <lineage>
        <taxon>Eukaryota</taxon>
        <taxon>Fungi</taxon>
        <taxon>Fungi incertae sedis</taxon>
        <taxon>Olpidiomycota</taxon>
        <taxon>Olpidiomycotina</taxon>
        <taxon>Olpidiomycetes</taxon>
        <taxon>Olpidiales</taxon>
        <taxon>Olpidiaceae</taxon>
        <taxon>Olpidium</taxon>
    </lineage>
</organism>
<reference evidence="5 6" key="1">
    <citation type="journal article" name="Sci. Rep.">
        <title>Genome-scale phylogenetic analyses confirm Olpidium as the closest living zoosporic fungus to the non-flagellated, terrestrial fungi.</title>
        <authorList>
            <person name="Chang Y."/>
            <person name="Rochon D."/>
            <person name="Sekimoto S."/>
            <person name="Wang Y."/>
            <person name="Chovatia M."/>
            <person name="Sandor L."/>
            <person name="Salamov A."/>
            <person name="Grigoriev I.V."/>
            <person name="Stajich J.E."/>
            <person name="Spatafora J.W."/>
        </authorList>
    </citation>
    <scope>NUCLEOTIDE SEQUENCE [LARGE SCALE GENOMIC DNA]</scope>
    <source>
        <strain evidence="5">S191</strain>
    </source>
</reference>
<evidence type="ECO:0000313" key="5">
    <source>
        <dbReference type="EMBL" id="KAG5460529.1"/>
    </source>
</evidence>
<name>A0A8H7ZW40_9FUNG</name>
<dbReference type="SMART" id="SM00028">
    <property type="entry name" value="TPR"/>
    <property type="match status" value="1"/>
</dbReference>
<protein>
    <recommendedName>
        <fullName evidence="4">STI1/HOP DP domain-containing protein</fullName>
    </recommendedName>
</protein>
<keyword evidence="6" id="KW-1185">Reference proteome</keyword>
<evidence type="ECO:0000256" key="1">
    <source>
        <dbReference type="ARBA" id="ARBA00022737"/>
    </source>
</evidence>
<dbReference type="Gene3D" id="1.25.40.10">
    <property type="entry name" value="Tetratricopeptide repeat domain"/>
    <property type="match status" value="1"/>
</dbReference>
<accession>A0A8H7ZW40</accession>
<keyword evidence="1" id="KW-0677">Repeat</keyword>
<dbReference type="SUPFAM" id="SSF48452">
    <property type="entry name" value="TPR-like"/>
    <property type="match status" value="1"/>
</dbReference>
<dbReference type="InterPro" id="IPR011990">
    <property type="entry name" value="TPR-like_helical_dom_sf"/>
</dbReference>
<dbReference type="PANTHER" id="PTHR22904">
    <property type="entry name" value="TPR REPEAT CONTAINING PROTEIN"/>
    <property type="match status" value="1"/>
</dbReference>
<feature type="non-terminal residue" evidence="5">
    <location>
        <position position="151"/>
    </location>
</feature>
<proteinExistence type="predicted"/>
<evidence type="ECO:0000256" key="2">
    <source>
        <dbReference type="ARBA" id="ARBA00022803"/>
    </source>
</evidence>
<dbReference type="PROSITE" id="PS50005">
    <property type="entry name" value="TPR"/>
    <property type="match status" value="1"/>
</dbReference>
<dbReference type="Gene3D" id="1.10.260.100">
    <property type="match status" value="1"/>
</dbReference>
<keyword evidence="2 3" id="KW-0802">TPR repeat</keyword>